<dbReference type="InterPro" id="IPR001279">
    <property type="entry name" value="Metallo-B-lactamas"/>
</dbReference>
<keyword evidence="2" id="KW-1133">Transmembrane helix</keyword>
<evidence type="ECO:0000313" key="4">
    <source>
        <dbReference type="EMBL" id="RIJ26925.1"/>
    </source>
</evidence>
<sequence length="361" mass="38593">MRKWLWGGGIVAVVIIAGWGALRLLQADIGMTLFERQAKEIVGTDASAALENGLHVYLCGTGSPLPDPSRAGPCLGILAGQSAFIFDTGSGSMRKLARMGFPMGQTKAAFLTHLHSDHIDGLGEMMLQAWIVGSRSTPLPIYGPVGTQQVSGSFVSAYQIDSQYRVAHHGEKVANPQGFGLAAEEIEFEEGRRQKVVYEAGGVTITAFLVNHEPVEPALGYRVDYAGRSVTISGDTIKDDTVILMARDTDLLVHEALNRDMVLLMADAAKNNGNSSLSKIFSDILDYHASPAEAAEVAESAGAGMLVLTHIVPPLPSRFLYPAFLGEAPDRFSGDVVVGEDGMMVSLPANKQTQSLRQLLN</sequence>
<feature type="domain" description="Metallo-beta-lactamase" evidence="3">
    <location>
        <begin position="71"/>
        <end position="288"/>
    </location>
</feature>
<organism evidence="4 5">
    <name type="scientific">Henriciella mobilis</name>
    <dbReference type="NCBI Taxonomy" id="2305467"/>
    <lineage>
        <taxon>Bacteria</taxon>
        <taxon>Pseudomonadati</taxon>
        <taxon>Pseudomonadota</taxon>
        <taxon>Alphaproteobacteria</taxon>
        <taxon>Hyphomonadales</taxon>
        <taxon>Hyphomonadaceae</taxon>
        <taxon>Henriciella</taxon>
    </lineage>
</organism>
<dbReference type="RefSeq" id="WP_119377818.1">
    <property type="nucleotide sequence ID" value="NZ_QWFX01000016.1"/>
</dbReference>
<dbReference type="InterPro" id="IPR036866">
    <property type="entry name" value="RibonucZ/Hydroxyglut_hydro"/>
</dbReference>
<comment type="caution">
    <text evidence="4">The sequence shown here is derived from an EMBL/GenBank/DDBJ whole genome shotgun (WGS) entry which is preliminary data.</text>
</comment>
<protein>
    <submittedName>
        <fullName evidence="4">MBL fold metallo-hydrolase</fullName>
    </submittedName>
</protein>
<evidence type="ECO:0000256" key="1">
    <source>
        <dbReference type="ARBA" id="ARBA00022801"/>
    </source>
</evidence>
<dbReference type="PANTHER" id="PTHR46018:SF2">
    <property type="entry name" value="ZINC PHOSPHODIESTERASE ELAC PROTEIN 1"/>
    <property type="match status" value="1"/>
</dbReference>
<dbReference type="SUPFAM" id="SSF56281">
    <property type="entry name" value="Metallo-hydrolase/oxidoreductase"/>
    <property type="match status" value="1"/>
</dbReference>
<evidence type="ECO:0000313" key="5">
    <source>
        <dbReference type="Proteomes" id="UP000266385"/>
    </source>
</evidence>
<dbReference type="Gene3D" id="3.60.15.10">
    <property type="entry name" value="Ribonuclease Z/Hydroxyacylglutathione hydrolase-like"/>
    <property type="match status" value="1"/>
</dbReference>
<keyword evidence="2" id="KW-0812">Transmembrane</keyword>
<evidence type="ECO:0000259" key="3">
    <source>
        <dbReference type="SMART" id="SM00849"/>
    </source>
</evidence>
<accession>A0A399RA78</accession>
<dbReference type="Proteomes" id="UP000266385">
    <property type="component" value="Unassembled WGS sequence"/>
</dbReference>
<dbReference type="SMART" id="SM00849">
    <property type="entry name" value="Lactamase_B"/>
    <property type="match status" value="1"/>
</dbReference>
<reference evidence="4 5" key="1">
    <citation type="submission" date="2018-08" db="EMBL/GenBank/DDBJ databases">
        <title>Henriciella mobilis sp. nov., isolated from seawater.</title>
        <authorList>
            <person name="Cheng H."/>
            <person name="Wu Y.-H."/>
            <person name="Xu X.-W."/>
            <person name="Guo L.-L."/>
        </authorList>
    </citation>
    <scope>NUCLEOTIDE SEQUENCE [LARGE SCALE GENOMIC DNA]</scope>
    <source>
        <strain evidence="4 5">JN25</strain>
    </source>
</reference>
<keyword evidence="1 4" id="KW-0378">Hydrolase</keyword>
<evidence type="ECO:0000256" key="2">
    <source>
        <dbReference type="SAM" id="Phobius"/>
    </source>
</evidence>
<feature type="transmembrane region" description="Helical" evidence="2">
    <location>
        <begin position="6"/>
        <end position="25"/>
    </location>
</feature>
<dbReference type="GO" id="GO:0042781">
    <property type="term" value="F:3'-tRNA processing endoribonuclease activity"/>
    <property type="evidence" value="ECO:0007669"/>
    <property type="project" value="TreeGrafter"/>
</dbReference>
<dbReference type="Pfam" id="PF12706">
    <property type="entry name" value="Lactamase_B_2"/>
    <property type="match status" value="1"/>
</dbReference>
<dbReference type="OrthoDB" id="9803916at2"/>
<dbReference type="PANTHER" id="PTHR46018">
    <property type="entry name" value="ZINC PHOSPHODIESTERASE ELAC PROTEIN 1"/>
    <property type="match status" value="1"/>
</dbReference>
<dbReference type="EMBL" id="QWFX01000016">
    <property type="protein sequence ID" value="RIJ26925.1"/>
    <property type="molecule type" value="Genomic_DNA"/>
</dbReference>
<keyword evidence="5" id="KW-1185">Reference proteome</keyword>
<proteinExistence type="predicted"/>
<keyword evidence="2" id="KW-0472">Membrane</keyword>
<name>A0A399RA78_9PROT</name>
<dbReference type="CDD" id="cd07719">
    <property type="entry name" value="arylsulfatase_AtsA-like_MBL-fold"/>
    <property type="match status" value="1"/>
</dbReference>
<dbReference type="AlphaFoldDB" id="A0A399RA78"/>
<gene>
    <name evidence="4" type="ORF">D1223_18540</name>
</gene>
<dbReference type="InterPro" id="IPR044094">
    <property type="entry name" value="AtsA-like_MBL-fold"/>
</dbReference>